<comment type="caution">
    <text evidence="2">The sequence shown here is derived from an EMBL/GenBank/DDBJ whole genome shotgun (WGS) entry which is preliminary data.</text>
</comment>
<feature type="transmembrane region" description="Helical" evidence="1">
    <location>
        <begin position="175"/>
        <end position="197"/>
    </location>
</feature>
<evidence type="ECO:0000313" key="3">
    <source>
        <dbReference type="Proteomes" id="UP000317243"/>
    </source>
</evidence>
<accession>A0A5C5WNP8</accession>
<organism evidence="2 3">
    <name type="scientific">Thalassoglobus neptunius</name>
    <dbReference type="NCBI Taxonomy" id="1938619"/>
    <lineage>
        <taxon>Bacteria</taxon>
        <taxon>Pseudomonadati</taxon>
        <taxon>Planctomycetota</taxon>
        <taxon>Planctomycetia</taxon>
        <taxon>Planctomycetales</taxon>
        <taxon>Planctomycetaceae</taxon>
        <taxon>Thalassoglobus</taxon>
    </lineage>
</organism>
<evidence type="ECO:0008006" key="4">
    <source>
        <dbReference type="Google" id="ProtNLM"/>
    </source>
</evidence>
<proteinExistence type="predicted"/>
<keyword evidence="3" id="KW-1185">Reference proteome</keyword>
<protein>
    <recommendedName>
        <fullName evidence="4">PilZ domain-containing protein</fullName>
    </recommendedName>
</protein>
<sequence length="198" mass="22065">MKQIVDRCGNTNGSNAVPCTANRRQFQRTSFITAGWAVPANAVGVEASSAGVRIWSVDVAKTGLLIKTTEEFLTSHLLLELLLPEFAGSLVLGRIVRRETQIVEHLNGRQKTFHLLGIEICQRLPRRALAKPFPRGSVRTNDTEHTAISRQSPPKVVQLLLHQVRDRLSLIRPETIVRTMLVTLFLLGAVLGVRSMWE</sequence>
<evidence type="ECO:0000256" key="1">
    <source>
        <dbReference type="SAM" id="Phobius"/>
    </source>
</evidence>
<dbReference type="AlphaFoldDB" id="A0A5C5WNP8"/>
<evidence type="ECO:0000313" key="2">
    <source>
        <dbReference type="EMBL" id="TWT51751.1"/>
    </source>
</evidence>
<gene>
    <name evidence="2" type="ORF">KOR42_34380</name>
</gene>
<keyword evidence="1" id="KW-0472">Membrane</keyword>
<dbReference type="EMBL" id="SIHI01000011">
    <property type="protein sequence ID" value="TWT51751.1"/>
    <property type="molecule type" value="Genomic_DNA"/>
</dbReference>
<keyword evidence="1" id="KW-1133">Transmembrane helix</keyword>
<reference evidence="2 3" key="1">
    <citation type="submission" date="2019-02" db="EMBL/GenBank/DDBJ databases">
        <title>Deep-cultivation of Planctomycetes and their phenomic and genomic characterization uncovers novel biology.</title>
        <authorList>
            <person name="Wiegand S."/>
            <person name="Jogler M."/>
            <person name="Boedeker C."/>
            <person name="Pinto D."/>
            <person name="Vollmers J."/>
            <person name="Rivas-Marin E."/>
            <person name="Kohn T."/>
            <person name="Peeters S.H."/>
            <person name="Heuer A."/>
            <person name="Rast P."/>
            <person name="Oberbeckmann S."/>
            <person name="Bunk B."/>
            <person name="Jeske O."/>
            <person name="Meyerdierks A."/>
            <person name="Storesund J.E."/>
            <person name="Kallscheuer N."/>
            <person name="Luecker S."/>
            <person name="Lage O.M."/>
            <person name="Pohl T."/>
            <person name="Merkel B.J."/>
            <person name="Hornburger P."/>
            <person name="Mueller R.-W."/>
            <person name="Bruemmer F."/>
            <person name="Labrenz M."/>
            <person name="Spormann A.M."/>
            <person name="Op Den Camp H."/>
            <person name="Overmann J."/>
            <person name="Amann R."/>
            <person name="Jetten M.S.M."/>
            <person name="Mascher T."/>
            <person name="Medema M.H."/>
            <person name="Devos D.P."/>
            <person name="Kaster A.-K."/>
            <person name="Ovreas L."/>
            <person name="Rohde M."/>
            <person name="Galperin M.Y."/>
            <person name="Jogler C."/>
        </authorList>
    </citation>
    <scope>NUCLEOTIDE SEQUENCE [LARGE SCALE GENOMIC DNA]</scope>
    <source>
        <strain evidence="2 3">KOR42</strain>
    </source>
</reference>
<name>A0A5C5WNP8_9PLAN</name>
<dbReference type="RefSeq" id="WP_146510891.1">
    <property type="nucleotide sequence ID" value="NZ_SIHI01000011.1"/>
</dbReference>
<keyword evidence="1" id="KW-0812">Transmembrane</keyword>
<dbReference type="Proteomes" id="UP000317243">
    <property type="component" value="Unassembled WGS sequence"/>
</dbReference>